<organism evidence="1 4">
    <name type="scientific">Segatella copri</name>
    <dbReference type="NCBI Taxonomy" id="165179"/>
    <lineage>
        <taxon>Bacteria</taxon>
        <taxon>Pseudomonadati</taxon>
        <taxon>Bacteroidota</taxon>
        <taxon>Bacteroidia</taxon>
        <taxon>Bacteroidales</taxon>
        <taxon>Prevotellaceae</taxon>
        <taxon>Segatella</taxon>
    </lineage>
</organism>
<name>A0A229I6C9_9BACT</name>
<dbReference type="EMBL" id="NMPZ01000009">
    <property type="protein sequence ID" value="OXL44221.1"/>
    <property type="molecule type" value="Genomic_DNA"/>
</dbReference>
<evidence type="ECO:0000313" key="2">
    <source>
        <dbReference type="EMBL" id="OXL44221.1"/>
    </source>
</evidence>
<evidence type="ECO:0000313" key="3">
    <source>
        <dbReference type="Proteomes" id="UP000215155"/>
    </source>
</evidence>
<reference evidence="1 4" key="2">
    <citation type="submission" date="2019-09" db="EMBL/GenBank/DDBJ databases">
        <title>Distinct polysaccharide growth profiles of human intestinal Prevotella copri isolates.</title>
        <authorList>
            <person name="Fehlner-Peach H."/>
            <person name="Magnabosco C."/>
            <person name="Raghavan V."/>
            <person name="Scher J.U."/>
            <person name="Tett A."/>
            <person name="Cox L.M."/>
            <person name="Gottsegen C."/>
            <person name="Watters A."/>
            <person name="Wiltshire- Gordon J.D."/>
            <person name="Segata N."/>
            <person name="Bonneau R."/>
            <person name="Littman D.R."/>
        </authorList>
    </citation>
    <scope>NUCLEOTIDE SEQUENCE [LARGE SCALE GENOMIC DNA]</scope>
    <source>
        <strain evidence="1">IAA917</strain>
        <strain evidence="4">iAA917</strain>
    </source>
</reference>
<evidence type="ECO:0000313" key="1">
    <source>
        <dbReference type="EMBL" id="MQP13764.1"/>
    </source>
</evidence>
<dbReference type="AlphaFoldDB" id="A0A229I6C9"/>
<dbReference type="Proteomes" id="UP000477980">
    <property type="component" value="Unassembled WGS sequence"/>
</dbReference>
<protein>
    <submittedName>
        <fullName evidence="1">Cytoplasmic protein</fullName>
    </submittedName>
</protein>
<evidence type="ECO:0000313" key="4">
    <source>
        <dbReference type="Proteomes" id="UP000477980"/>
    </source>
</evidence>
<reference evidence="2 3" key="1">
    <citation type="submission" date="2017-07" db="EMBL/GenBank/DDBJ databases">
        <title>Draft genome sequence of Prevotella copri isolated from the gut of healthy adult Indian.</title>
        <authorList>
            <person name="Das B."/>
            <person name="Bag S."/>
            <person name="Ghosh T.S."/>
        </authorList>
    </citation>
    <scope>NUCLEOTIDE SEQUENCE [LARGE SCALE GENOMIC DNA]</scope>
    <source>
        <strain evidence="2 3">Indica</strain>
    </source>
</reference>
<comment type="caution">
    <text evidence="1">The sequence shown here is derived from an EMBL/GenBank/DDBJ whole genome shotgun (WGS) entry which is preliminary data.</text>
</comment>
<dbReference type="OrthoDB" id="9800296at2"/>
<accession>A0A229I6C9</accession>
<proteinExistence type="predicted"/>
<sequence>MEKAEKKQKEEEEKDRIFRQAHDCCFSNKEQIEKSEKCGCFFCGEIFSPSEITDYLPDEPPTAECPFCYTDSVIGDASGFPITKDFLKKMRKRYF</sequence>
<dbReference type="Proteomes" id="UP000215155">
    <property type="component" value="Unassembled WGS sequence"/>
</dbReference>
<dbReference type="EMBL" id="VZAH01000048">
    <property type="protein sequence ID" value="MQP13764.1"/>
    <property type="molecule type" value="Genomic_DNA"/>
</dbReference>
<gene>
    <name evidence="2" type="ORF">CFT61_07265</name>
    <name evidence="1" type="ORF">F7D25_04925</name>
</gene>